<evidence type="ECO:0000256" key="2">
    <source>
        <dbReference type="SAM" id="Phobius"/>
    </source>
</evidence>
<organism evidence="4 5">
    <name type="scientific">Scytalidium lignicola</name>
    <name type="common">Hyphomycete</name>
    <dbReference type="NCBI Taxonomy" id="5539"/>
    <lineage>
        <taxon>Eukaryota</taxon>
        <taxon>Fungi</taxon>
        <taxon>Dikarya</taxon>
        <taxon>Ascomycota</taxon>
        <taxon>Pezizomycotina</taxon>
        <taxon>Leotiomycetes</taxon>
        <taxon>Leotiomycetes incertae sedis</taxon>
        <taxon>Scytalidium</taxon>
    </lineage>
</organism>
<keyword evidence="2" id="KW-1133">Transmembrane helix</keyword>
<feature type="region of interest" description="Disordered" evidence="1">
    <location>
        <begin position="506"/>
        <end position="585"/>
    </location>
</feature>
<feature type="region of interest" description="Disordered" evidence="1">
    <location>
        <begin position="288"/>
        <end position="307"/>
    </location>
</feature>
<evidence type="ECO:0000256" key="3">
    <source>
        <dbReference type="SAM" id="SignalP"/>
    </source>
</evidence>
<feature type="region of interest" description="Disordered" evidence="1">
    <location>
        <begin position="411"/>
        <end position="444"/>
    </location>
</feature>
<feature type="non-terminal residue" evidence="4">
    <location>
        <position position="585"/>
    </location>
</feature>
<keyword evidence="2" id="KW-0472">Membrane</keyword>
<dbReference type="EMBL" id="NCSJ02000170">
    <property type="protein sequence ID" value="RFU28248.1"/>
    <property type="molecule type" value="Genomic_DNA"/>
</dbReference>
<feature type="transmembrane region" description="Helical" evidence="2">
    <location>
        <begin position="243"/>
        <end position="267"/>
    </location>
</feature>
<dbReference type="Proteomes" id="UP000258309">
    <property type="component" value="Unassembled WGS sequence"/>
</dbReference>
<sequence>MGFDIFSMPSATILLLFSACSLSLTPVQALPWSGPQPTAVYKADEWSPRPTSTSDPNDLFKRDSVGVNVCGWYAGLQASPAACDAGSSCIHDTVQGNIGCCTTDGPCTAGVYTSCVDQNSAGWQLNSGVQVNGVYTCGVGSVCNRLQYPNGYYQYACGASSSAATVATTFAGQPTDLLLQIVFTAVDYTTPIRQSAPTTPTRLVSSTSAPIPTTTAENMSQSSASITPTATMVANTGSKSNTAVIAAGAVGGVAGLAALAGIVLCCLRRRQKGRYNSYKATKVMSHDNLSSSSFQRVPHFPPEDFDPYKGIGPGGIAEFPTEPPRAASIREQRSMENIPRPISIRQQRSMENIPSSAPSYRTEVRSVEEIEPFVNEIDHFSRSWTAIFNHEEGRESVSSWHEALFGDNGRHPASVDERDTHIHTGPLPPVSRNSSRSERFNFGGSRNTRIADLDASRESIRSLDTESVILSPQSHIAHTPLYSVNLEDDNEEFLNRALTNRGRVPSSNIRMEGWSPSRLRIPPRSEQATGQDRRRRYSLSDPGSDGRELPVIADRPTRHQRDRASIGSSRGTFSNRSISIWSQEE</sequence>
<keyword evidence="2" id="KW-0812">Transmembrane</keyword>
<evidence type="ECO:0000256" key="1">
    <source>
        <dbReference type="SAM" id="MobiDB-lite"/>
    </source>
</evidence>
<feature type="compositionally biased region" description="Basic and acidic residues" evidence="1">
    <location>
        <begin position="555"/>
        <end position="564"/>
    </location>
</feature>
<keyword evidence="3" id="KW-0732">Signal</keyword>
<feature type="compositionally biased region" description="Basic and acidic residues" evidence="1">
    <location>
        <begin position="411"/>
        <end position="422"/>
    </location>
</feature>
<evidence type="ECO:0000313" key="5">
    <source>
        <dbReference type="Proteomes" id="UP000258309"/>
    </source>
</evidence>
<feature type="compositionally biased region" description="Polar residues" evidence="1">
    <location>
        <begin position="566"/>
        <end position="585"/>
    </location>
</feature>
<feature type="chain" id="PRO_5017756763" evidence="3">
    <location>
        <begin position="30"/>
        <end position="585"/>
    </location>
</feature>
<feature type="compositionally biased region" description="Low complexity" evidence="1">
    <location>
        <begin position="205"/>
        <end position="216"/>
    </location>
</feature>
<gene>
    <name evidence="4" type="ORF">B7463_g8093</name>
</gene>
<evidence type="ECO:0000313" key="4">
    <source>
        <dbReference type="EMBL" id="RFU28248.1"/>
    </source>
</evidence>
<dbReference type="STRING" id="5539.A0A3E2H4C6"/>
<keyword evidence="5" id="KW-1185">Reference proteome</keyword>
<comment type="caution">
    <text evidence="4">The sequence shown here is derived from an EMBL/GenBank/DDBJ whole genome shotgun (WGS) entry which is preliminary data.</text>
</comment>
<accession>A0A3E2H4C6</accession>
<dbReference type="AlphaFoldDB" id="A0A3E2H4C6"/>
<name>A0A3E2H4C6_SCYLI</name>
<feature type="signal peptide" evidence="3">
    <location>
        <begin position="1"/>
        <end position="29"/>
    </location>
</feature>
<reference evidence="4 5" key="1">
    <citation type="submission" date="2018-05" db="EMBL/GenBank/DDBJ databases">
        <title>Draft genome sequence of Scytalidium lignicola DSM 105466, a ubiquitous saprotrophic fungus.</title>
        <authorList>
            <person name="Buettner E."/>
            <person name="Gebauer A.M."/>
            <person name="Hofrichter M."/>
            <person name="Liers C."/>
            <person name="Kellner H."/>
        </authorList>
    </citation>
    <scope>NUCLEOTIDE SEQUENCE [LARGE SCALE GENOMIC DNA]</scope>
    <source>
        <strain evidence="4 5">DSM 105466</strain>
    </source>
</reference>
<proteinExistence type="predicted"/>
<feature type="region of interest" description="Disordered" evidence="1">
    <location>
        <begin position="196"/>
        <end position="223"/>
    </location>
</feature>
<protein>
    <submittedName>
        <fullName evidence="4">Uncharacterized protein</fullName>
    </submittedName>
</protein>
<dbReference type="OrthoDB" id="5386093at2759"/>
<feature type="non-terminal residue" evidence="4">
    <location>
        <position position="1"/>
    </location>
</feature>